<sequence length="70" mass="7542">MIGDTSETPDEQVSAVLYGRLLPQLASRNQLMHFIAIVAVLSCCTTITSVAAICYCICAVMYESVDRAIA</sequence>
<accession>A0AAD3XJ35</accession>
<evidence type="ECO:0000256" key="1">
    <source>
        <dbReference type="SAM" id="Phobius"/>
    </source>
</evidence>
<protein>
    <submittedName>
        <fullName evidence="2">Uncharacterized protein</fullName>
    </submittedName>
</protein>
<reference evidence="2" key="1">
    <citation type="submission" date="2023-05" db="EMBL/GenBank/DDBJ databases">
        <title>Nepenthes gracilis genome sequencing.</title>
        <authorList>
            <person name="Fukushima K."/>
        </authorList>
    </citation>
    <scope>NUCLEOTIDE SEQUENCE</scope>
    <source>
        <strain evidence="2">SING2019-196</strain>
    </source>
</reference>
<organism evidence="2 3">
    <name type="scientific">Nepenthes gracilis</name>
    <name type="common">Slender pitcher plant</name>
    <dbReference type="NCBI Taxonomy" id="150966"/>
    <lineage>
        <taxon>Eukaryota</taxon>
        <taxon>Viridiplantae</taxon>
        <taxon>Streptophyta</taxon>
        <taxon>Embryophyta</taxon>
        <taxon>Tracheophyta</taxon>
        <taxon>Spermatophyta</taxon>
        <taxon>Magnoliopsida</taxon>
        <taxon>eudicotyledons</taxon>
        <taxon>Gunneridae</taxon>
        <taxon>Pentapetalae</taxon>
        <taxon>Caryophyllales</taxon>
        <taxon>Nepenthaceae</taxon>
        <taxon>Nepenthes</taxon>
    </lineage>
</organism>
<dbReference type="AlphaFoldDB" id="A0AAD3XJ35"/>
<comment type="caution">
    <text evidence="2">The sequence shown here is derived from an EMBL/GenBank/DDBJ whole genome shotgun (WGS) entry which is preliminary data.</text>
</comment>
<dbReference type="EMBL" id="BSYO01000006">
    <property type="protein sequence ID" value="GMH06285.1"/>
    <property type="molecule type" value="Genomic_DNA"/>
</dbReference>
<dbReference type="Proteomes" id="UP001279734">
    <property type="component" value="Unassembled WGS sequence"/>
</dbReference>
<keyword evidence="1" id="KW-0472">Membrane</keyword>
<name>A0AAD3XJ35_NEPGR</name>
<proteinExistence type="predicted"/>
<evidence type="ECO:0000313" key="2">
    <source>
        <dbReference type="EMBL" id="GMH06285.1"/>
    </source>
</evidence>
<keyword evidence="1" id="KW-0812">Transmembrane</keyword>
<keyword evidence="1" id="KW-1133">Transmembrane helix</keyword>
<feature type="transmembrane region" description="Helical" evidence="1">
    <location>
        <begin position="31"/>
        <end position="62"/>
    </location>
</feature>
<keyword evidence="3" id="KW-1185">Reference proteome</keyword>
<gene>
    <name evidence="2" type="ORF">Nepgr_008125</name>
</gene>
<evidence type="ECO:0000313" key="3">
    <source>
        <dbReference type="Proteomes" id="UP001279734"/>
    </source>
</evidence>